<proteinExistence type="predicted"/>
<keyword evidence="1" id="KW-0175">Coiled coil</keyword>
<gene>
    <name evidence="2" type="ORF">Tci_562853</name>
</gene>
<accession>A0A699IW40</accession>
<sequence length="514" mass="57542">MTVKDTIVVQRCGLSAKELNELLSSYPTPLKYDAILPTSTQTIFDAPSSYVGWYIHSFSLANLRLPLTDFFCELMVVNPLLTSFEVSSIFVKRVAGKLSKKGLKNTFQTFFPRLLLVLRAGMNDSSLFKTPLSLPTGLKPSWEFGQQWHAIIVGGKEMDFRNFIYSEDDDDLAFLPKEPSQNLPVEITTDSRESLKTGVFIVHPGSVATSIKERKCKTMGGSSRPFVKRKLAFGSSSSHAVRAKASASKDDAPILSISDNDERIFLVHLVLSEVTKKMSGEADVIKARERSREEECEELRVKCEAAMAEFDQNPIGLVLREKISSLTADVKEQKEAKKARLEAVKASLCREVEELKQDMRDVVLKLVPYAAMKLVHSDELVRLVGTLVSSVITYGRCRAYEQVAAMKEPFDLSKAKEYRSSYKKEHTQAINDFSTATFPWLDEFIAYFAALIKALLSKKPPMLQNHAPLRTQTLVPYSKKATPSSAPSLNPMYPPADLVKPSPSLFERRSPCWC</sequence>
<organism evidence="2">
    <name type="scientific">Tanacetum cinerariifolium</name>
    <name type="common">Dalmatian daisy</name>
    <name type="synonym">Chrysanthemum cinerariifolium</name>
    <dbReference type="NCBI Taxonomy" id="118510"/>
    <lineage>
        <taxon>Eukaryota</taxon>
        <taxon>Viridiplantae</taxon>
        <taxon>Streptophyta</taxon>
        <taxon>Embryophyta</taxon>
        <taxon>Tracheophyta</taxon>
        <taxon>Spermatophyta</taxon>
        <taxon>Magnoliopsida</taxon>
        <taxon>eudicotyledons</taxon>
        <taxon>Gunneridae</taxon>
        <taxon>Pentapetalae</taxon>
        <taxon>asterids</taxon>
        <taxon>campanulids</taxon>
        <taxon>Asterales</taxon>
        <taxon>Asteraceae</taxon>
        <taxon>Asteroideae</taxon>
        <taxon>Anthemideae</taxon>
        <taxon>Anthemidinae</taxon>
        <taxon>Tanacetum</taxon>
    </lineage>
</organism>
<evidence type="ECO:0000313" key="2">
    <source>
        <dbReference type="EMBL" id="GEZ90880.1"/>
    </source>
</evidence>
<name>A0A699IW40_TANCI</name>
<dbReference type="AlphaFoldDB" id="A0A699IW40"/>
<dbReference type="EMBL" id="BKCJ010340512">
    <property type="protein sequence ID" value="GEZ90880.1"/>
    <property type="molecule type" value="Genomic_DNA"/>
</dbReference>
<comment type="caution">
    <text evidence="2">The sequence shown here is derived from an EMBL/GenBank/DDBJ whole genome shotgun (WGS) entry which is preliminary data.</text>
</comment>
<feature type="coiled-coil region" evidence="1">
    <location>
        <begin position="331"/>
        <end position="365"/>
    </location>
</feature>
<evidence type="ECO:0008006" key="3">
    <source>
        <dbReference type="Google" id="ProtNLM"/>
    </source>
</evidence>
<reference evidence="2" key="1">
    <citation type="journal article" date="2019" name="Sci. Rep.">
        <title>Draft genome of Tanacetum cinerariifolium, the natural source of mosquito coil.</title>
        <authorList>
            <person name="Yamashiro T."/>
            <person name="Shiraishi A."/>
            <person name="Satake H."/>
            <person name="Nakayama K."/>
        </authorList>
    </citation>
    <scope>NUCLEOTIDE SEQUENCE</scope>
</reference>
<protein>
    <recommendedName>
        <fullName evidence="3">Transposase (Putative), gypsy type</fullName>
    </recommendedName>
</protein>
<evidence type="ECO:0000256" key="1">
    <source>
        <dbReference type="SAM" id="Coils"/>
    </source>
</evidence>